<dbReference type="InterPro" id="IPR050397">
    <property type="entry name" value="Env_Response_Regulators"/>
</dbReference>
<keyword evidence="3" id="KW-0804">Transcription</keyword>
<keyword evidence="7" id="KW-1185">Reference proteome</keyword>
<dbReference type="InterPro" id="IPR036390">
    <property type="entry name" value="WH_DNA-bd_sf"/>
</dbReference>
<dbReference type="PANTHER" id="PTHR24567:SF74">
    <property type="entry name" value="HTH-TYPE TRANSCRIPTIONAL REGULATOR ARCR"/>
    <property type="match status" value="1"/>
</dbReference>
<evidence type="ECO:0000256" key="2">
    <source>
        <dbReference type="ARBA" id="ARBA00023125"/>
    </source>
</evidence>
<sequence>MSAAPVPLISNHLLQLLNNTARQALLQHCDVVQLQFADILCQSNQTYQYLYFPLSGFISLVTKLDNHKPLELGIIGNEGMLGATLALNVSLAPMQAVVQGKGSAWRISLAKLQQCIRQCPQLKQVLQQYLFVQLGQLAQNVACAHFHELRPRLARWLLMSHDRAHSSSFYLTHQFLAGMLGARRSGVTVAAGMLQQQQIISYSRGMISILDRQALQGMACECYQAALDDYHRMLGEPAPDDSNAVSAS</sequence>
<dbReference type="InterPro" id="IPR036388">
    <property type="entry name" value="WH-like_DNA-bd_sf"/>
</dbReference>
<dbReference type="OrthoDB" id="8969464at2"/>
<evidence type="ECO:0000259" key="4">
    <source>
        <dbReference type="Pfam" id="PF00027"/>
    </source>
</evidence>
<dbReference type="CDD" id="cd00038">
    <property type="entry name" value="CAP_ED"/>
    <property type="match status" value="1"/>
</dbReference>
<comment type="caution">
    <text evidence="6">The sequence shown here is derived from an EMBL/GenBank/DDBJ whole genome shotgun (WGS) entry which is preliminary data.</text>
</comment>
<organism evidence="6 7">
    <name type="scientific">Arsukibacterium ikkense</name>
    <dbReference type="NCBI Taxonomy" id="336831"/>
    <lineage>
        <taxon>Bacteria</taxon>
        <taxon>Pseudomonadati</taxon>
        <taxon>Pseudomonadota</taxon>
        <taxon>Gammaproteobacteria</taxon>
        <taxon>Chromatiales</taxon>
        <taxon>Chromatiaceae</taxon>
        <taxon>Arsukibacterium</taxon>
    </lineage>
</organism>
<dbReference type="Pfam" id="PF00027">
    <property type="entry name" value="cNMP_binding"/>
    <property type="match status" value="1"/>
</dbReference>
<dbReference type="PANTHER" id="PTHR24567">
    <property type="entry name" value="CRP FAMILY TRANSCRIPTIONAL REGULATORY PROTEIN"/>
    <property type="match status" value="1"/>
</dbReference>
<protein>
    <submittedName>
        <fullName evidence="6">Crp/Fnr family transcriptional regulator</fullName>
    </submittedName>
</protein>
<dbReference type="PATRIC" id="fig|336831.14.peg.1594"/>
<dbReference type="InterPro" id="IPR012318">
    <property type="entry name" value="HTH_CRP"/>
</dbReference>
<dbReference type="Pfam" id="PF13545">
    <property type="entry name" value="HTH_Crp_2"/>
    <property type="match status" value="1"/>
</dbReference>
<dbReference type="GO" id="GO:0003700">
    <property type="term" value="F:DNA-binding transcription factor activity"/>
    <property type="evidence" value="ECO:0007669"/>
    <property type="project" value="TreeGrafter"/>
</dbReference>
<dbReference type="RefSeq" id="WP_046557912.1">
    <property type="nucleotide sequence ID" value="NZ_LAHO01000011.1"/>
</dbReference>
<evidence type="ECO:0000256" key="3">
    <source>
        <dbReference type="ARBA" id="ARBA00023163"/>
    </source>
</evidence>
<evidence type="ECO:0000259" key="5">
    <source>
        <dbReference type="Pfam" id="PF13545"/>
    </source>
</evidence>
<keyword evidence="1" id="KW-0805">Transcription regulation</keyword>
<proteinExistence type="predicted"/>
<dbReference type="EMBL" id="LAHO01000011">
    <property type="protein sequence ID" value="KKO45123.1"/>
    <property type="molecule type" value="Genomic_DNA"/>
</dbReference>
<evidence type="ECO:0000313" key="7">
    <source>
        <dbReference type="Proteomes" id="UP000034228"/>
    </source>
</evidence>
<dbReference type="InterPro" id="IPR000595">
    <property type="entry name" value="cNMP-bd_dom"/>
</dbReference>
<dbReference type="AlphaFoldDB" id="A0A0M2V7K5"/>
<evidence type="ECO:0000313" key="6">
    <source>
        <dbReference type="EMBL" id="KKO45123.1"/>
    </source>
</evidence>
<dbReference type="GO" id="GO:0005829">
    <property type="term" value="C:cytosol"/>
    <property type="evidence" value="ECO:0007669"/>
    <property type="project" value="TreeGrafter"/>
</dbReference>
<name>A0A0M2V7K5_9GAMM</name>
<gene>
    <name evidence="6" type="ORF">WG68_11860</name>
</gene>
<dbReference type="SUPFAM" id="SSF51206">
    <property type="entry name" value="cAMP-binding domain-like"/>
    <property type="match status" value="1"/>
</dbReference>
<keyword evidence="2" id="KW-0238">DNA-binding</keyword>
<dbReference type="InterPro" id="IPR014710">
    <property type="entry name" value="RmlC-like_jellyroll"/>
</dbReference>
<accession>A0A0M2V7K5</accession>
<evidence type="ECO:0000256" key="1">
    <source>
        <dbReference type="ARBA" id="ARBA00023015"/>
    </source>
</evidence>
<dbReference type="Gene3D" id="1.10.10.10">
    <property type="entry name" value="Winged helix-like DNA-binding domain superfamily/Winged helix DNA-binding domain"/>
    <property type="match status" value="1"/>
</dbReference>
<feature type="domain" description="Cyclic nucleotide-binding" evidence="4">
    <location>
        <begin position="37"/>
        <end position="118"/>
    </location>
</feature>
<dbReference type="SUPFAM" id="SSF46785">
    <property type="entry name" value="Winged helix' DNA-binding domain"/>
    <property type="match status" value="1"/>
</dbReference>
<feature type="domain" description="HTH crp-type" evidence="5">
    <location>
        <begin position="152"/>
        <end position="216"/>
    </location>
</feature>
<dbReference type="InterPro" id="IPR018490">
    <property type="entry name" value="cNMP-bd_dom_sf"/>
</dbReference>
<dbReference type="STRING" id="336831.WG68_11860"/>
<dbReference type="Gene3D" id="2.60.120.10">
    <property type="entry name" value="Jelly Rolls"/>
    <property type="match status" value="1"/>
</dbReference>
<reference evidence="6 7" key="1">
    <citation type="submission" date="2015-03" db="EMBL/GenBank/DDBJ databases">
        <title>Draft genome sequences of two protease-producing strains of Arsukibacterium isolated from two cold and alkaline environments.</title>
        <authorList>
            <person name="Lylloff J.E."/>
            <person name="Skov L.B."/>
            <person name="Jepsen M."/>
            <person name="Hallin P.F."/>
            <person name="Sorensen S.J."/>
            <person name="Stougaard P."/>
            <person name="Glaring M.A."/>
        </authorList>
    </citation>
    <scope>NUCLEOTIDE SEQUENCE [LARGE SCALE GENOMIC DNA]</scope>
    <source>
        <strain evidence="6 7">GCM72</strain>
    </source>
</reference>
<dbReference type="GO" id="GO:0003677">
    <property type="term" value="F:DNA binding"/>
    <property type="evidence" value="ECO:0007669"/>
    <property type="project" value="UniProtKB-KW"/>
</dbReference>
<dbReference type="Proteomes" id="UP000034228">
    <property type="component" value="Unassembled WGS sequence"/>
</dbReference>